<feature type="domain" description="Cation/H(+) antiporter central" evidence="14">
    <location>
        <begin position="497"/>
        <end position="638"/>
    </location>
</feature>
<feature type="transmembrane region" description="Helical" evidence="12">
    <location>
        <begin position="76"/>
        <end position="92"/>
    </location>
</feature>
<dbReference type="GO" id="GO:1902600">
    <property type="term" value="P:proton transmembrane transport"/>
    <property type="evidence" value="ECO:0007669"/>
    <property type="project" value="InterPro"/>
</dbReference>
<evidence type="ECO:0000256" key="12">
    <source>
        <dbReference type="SAM" id="Phobius"/>
    </source>
</evidence>
<dbReference type="Pfam" id="PF00999">
    <property type="entry name" value="Na_H_Exchanger"/>
    <property type="match status" value="1"/>
</dbReference>
<evidence type="ECO:0000256" key="7">
    <source>
        <dbReference type="ARBA" id="ARBA00022958"/>
    </source>
</evidence>
<comment type="subcellular location">
    <subcellularLocation>
        <location evidence="3">Membrane</location>
        <topology evidence="3">Multi-pass membrane protein</topology>
    </subcellularLocation>
    <subcellularLocation>
        <location evidence="2">Plastid</location>
        <location evidence="2">Chloroplast envelope</location>
    </subcellularLocation>
</comment>
<dbReference type="GO" id="GO:0006885">
    <property type="term" value="P:regulation of pH"/>
    <property type="evidence" value="ECO:0007669"/>
    <property type="project" value="TreeGrafter"/>
</dbReference>
<dbReference type="Gene3D" id="1.20.1530.20">
    <property type="match status" value="1"/>
</dbReference>
<evidence type="ECO:0000313" key="16">
    <source>
        <dbReference type="EMBL" id="KAK8925815.1"/>
    </source>
</evidence>
<gene>
    <name evidence="16" type="primary">CHX15</name>
    <name evidence="16" type="ORF">KSP39_PZI018701</name>
</gene>
<dbReference type="GO" id="GO:0006813">
    <property type="term" value="P:potassium ion transport"/>
    <property type="evidence" value="ECO:0007669"/>
    <property type="project" value="UniProtKB-KW"/>
</dbReference>
<evidence type="ECO:0000256" key="2">
    <source>
        <dbReference type="ARBA" id="ARBA00004119"/>
    </source>
</evidence>
<dbReference type="PANTHER" id="PTHR32468:SF86">
    <property type="entry name" value="OS11G0123600 PROTEIN"/>
    <property type="match status" value="1"/>
</dbReference>
<feature type="transmembrane region" description="Helical" evidence="12">
    <location>
        <begin position="358"/>
        <end position="382"/>
    </location>
</feature>
<evidence type="ECO:0000256" key="4">
    <source>
        <dbReference type="ARBA" id="ARBA00022448"/>
    </source>
</evidence>
<organism evidence="16 17">
    <name type="scientific">Platanthera zijinensis</name>
    <dbReference type="NCBI Taxonomy" id="2320716"/>
    <lineage>
        <taxon>Eukaryota</taxon>
        <taxon>Viridiplantae</taxon>
        <taxon>Streptophyta</taxon>
        <taxon>Embryophyta</taxon>
        <taxon>Tracheophyta</taxon>
        <taxon>Spermatophyta</taxon>
        <taxon>Magnoliopsida</taxon>
        <taxon>Liliopsida</taxon>
        <taxon>Asparagales</taxon>
        <taxon>Orchidaceae</taxon>
        <taxon>Orchidoideae</taxon>
        <taxon>Orchideae</taxon>
        <taxon>Orchidinae</taxon>
        <taxon>Platanthera</taxon>
    </lineage>
</organism>
<evidence type="ECO:0000313" key="17">
    <source>
        <dbReference type="Proteomes" id="UP001418222"/>
    </source>
</evidence>
<feature type="domain" description="Cation/H(+) antiporter C-terminal" evidence="15">
    <location>
        <begin position="646"/>
        <end position="787"/>
    </location>
</feature>
<dbReference type="InterPro" id="IPR057291">
    <property type="entry name" value="CHX17_2nd"/>
</dbReference>
<sequence length="837" mass="89665">MDSSTFGFVGDSAPSENSSRNPLICYSSTMMSRNGMLQNENPLDFTFPLFLVQLVVILLINRLTAVILKPLRQPRYISEILGGLILGPTLMGRMNKFAMTFFPFRSTVVLESLAYIGLIFFIFIVGLEIDPKAVGRAGRHSIIVTAACLVGPVAIGIFSGLTHHNNVEDGVYRGALITFFCGIFSVTAFSVLAAILAKLKLIASDVGRLALSSAMMTNGVAWVLLMFSLALSQSKGDVMSALWAVISGAVFSTVVYFVMGRAARWVEKRTPEGEEAAELHVCVILVGVMAAAFMADVIGTHAIFGAFVYGLAVPNGPLGEVLIEKIGDFIEGLLLPLFFALCGFRTNLSSIANPKAAVALLIMVIAAAAAKIAGAVLAAFYMKTPFNEGISLGLLMNTKGVVELIMLNIGWDKGILHQQSFSIMVALSVVVTALVTPLVNIAAKSSRRFVAYKRRTIRWWNPDSELRILVCVHSAREVPSLISLLDISHPTKRSPFFVYALYLVELTGRASTLFVINTTNSASSLDSHHGNACAAGFIRHQTQSEHIANAFGSYEQHAGGISVQSLTAFSAYPSMHEDVIGVSEDKHCALILLPYHKHQSIDGAMEDTHPAIRCLNQNVLTGATCSVGIFVDRGLSGSGCRAQRHNVALLFFGGADDREALAYADRLATHPAVALTIVRFLPRIGPQERVVDVGGESDEECLAQFRAGAGGEAEYVERTVSNAEETVAVLREMEGRYDLYIAGIGEGMSSPLTEGLTEWIECPELGPIGDLLASSDFMSRASVLVLRRGKYRGGNLGVEIAGGGASMVVPIPASPVRQVQGSFGGGECRAKGMASRG</sequence>
<dbReference type="GO" id="GO:0015297">
    <property type="term" value="F:antiporter activity"/>
    <property type="evidence" value="ECO:0007669"/>
    <property type="project" value="InterPro"/>
</dbReference>
<evidence type="ECO:0000256" key="5">
    <source>
        <dbReference type="ARBA" id="ARBA00022538"/>
    </source>
</evidence>
<keyword evidence="4" id="KW-0813">Transport</keyword>
<evidence type="ECO:0000259" key="14">
    <source>
        <dbReference type="Pfam" id="PF23256"/>
    </source>
</evidence>
<dbReference type="Pfam" id="PF23259">
    <property type="entry name" value="CHX17_C"/>
    <property type="match status" value="1"/>
</dbReference>
<feature type="transmembrane region" description="Helical" evidence="12">
    <location>
        <begin position="421"/>
        <end position="443"/>
    </location>
</feature>
<dbReference type="InterPro" id="IPR038770">
    <property type="entry name" value="Na+/solute_symporter_sf"/>
</dbReference>
<feature type="transmembrane region" description="Helical" evidence="12">
    <location>
        <begin position="238"/>
        <end position="258"/>
    </location>
</feature>
<keyword evidence="10 12" id="KW-0472">Membrane</keyword>
<keyword evidence="8 12" id="KW-1133">Transmembrane helix</keyword>
<dbReference type="InterPro" id="IPR006153">
    <property type="entry name" value="Cation/H_exchanger_TM"/>
</dbReference>
<dbReference type="AlphaFoldDB" id="A0AAP0FYJ7"/>
<feature type="transmembrane region" description="Helical" evidence="12">
    <location>
        <begin position="141"/>
        <end position="162"/>
    </location>
</feature>
<feature type="domain" description="Cation/H+ exchanger transmembrane" evidence="13">
    <location>
        <begin position="60"/>
        <end position="439"/>
    </location>
</feature>
<comment type="function">
    <text evidence="1">May function as sodium-coupled metabolite transporter across the chloroplast envelope.</text>
</comment>
<dbReference type="GO" id="GO:0016020">
    <property type="term" value="C:membrane"/>
    <property type="evidence" value="ECO:0007669"/>
    <property type="project" value="UniProtKB-SubCell"/>
</dbReference>
<dbReference type="Pfam" id="PF23256">
    <property type="entry name" value="CHX17_2nd"/>
    <property type="match status" value="1"/>
</dbReference>
<reference evidence="16 17" key="1">
    <citation type="journal article" date="2022" name="Nat. Plants">
        <title>Genomes of leafy and leafless Platanthera orchids illuminate the evolution of mycoheterotrophy.</title>
        <authorList>
            <person name="Li M.H."/>
            <person name="Liu K.W."/>
            <person name="Li Z."/>
            <person name="Lu H.C."/>
            <person name="Ye Q.L."/>
            <person name="Zhang D."/>
            <person name="Wang J.Y."/>
            <person name="Li Y.F."/>
            <person name="Zhong Z.M."/>
            <person name="Liu X."/>
            <person name="Yu X."/>
            <person name="Liu D.K."/>
            <person name="Tu X.D."/>
            <person name="Liu B."/>
            <person name="Hao Y."/>
            <person name="Liao X.Y."/>
            <person name="Jiang Y.T."/>
            <person name="Sun W.H."/>
            <person name="Chen J."/>
            <person name="Chen Y.Q."/>
            <person name="Ai Y."/>
            <person name="Zhai J.W."/>
            <person name="Wu S.S."/>
            <person name="Zhou Z."/>
            <person name="Hsiao Y.Y."/>
            <person name="Wu W.L."/>
            <person name="Chen Y.Y."/>
            <person name="Lin Y.F."/>
            <person name="Hsu J.L."/>
            <person name="Li C.Y."/>
            <person name="Wang Z.W."/>
            <person name="Zhao X."/>
            <person name="Zhong W.Y."/>
            <person name="Ma X.K."/>
            <person name="Ma L."/>
            <person name="Huang J."/>
            <person name="Chen G.Z."/>
            <person name="Huang M.Z."/>
            <person name="Huang L."/>
            <person name="Peng D.H."/>
            <person name="Luo Y.B."/>
            <person name="Zou S.Q."/>
            <person name="Chen S.P."/>
            <person name="Lan S."/>
            <person name="Tsai W.C."/>
            <person name="Van de Peer Y."/>
            <person name="Liu Z.J."/>
        </authorList>
    </citation>
    <scope>NUCLEOTIDE SEQUENCE [LARGE SCALE GENOMIC DNA]</scope>
    <source>
        <strain evidence="16">Lor287</strain>
    </source>
</reference>
<dbReference type="GO" id="GO:0012505">
    <property type="term" value="C:endomembrane system"/>
    <property type="evidence" value="ECO:0007669"/>
    <property type="project" value="TreeGrafter"/>
</dbReference>
<keyword evidence="17" id="KW-1185">Reference proteome</keyword>
<evidence type="ECO:0000259" key="15">
    <source>
        <dbReference type="Pfam" id="PF23259"/>
    </source>
</evidence>
<dbReference type="InterPro" id="IPR057290">
    <property type="entry name" value="CHX17_C"/>
</dbReference>
<feature type="transmembrane region" description="Helical" evidence="12">
    <location>
        <begin position="209"/>
        <end position="232"/>
    </location>
</feature>
<dbReference type="GO" id="GO:0009941">
    <property type="term" value="C:chloroplast envelope"/>
    <property type="evidence" value="ECO:0007669"/>
    <property type="project" value="UniProtKB-SubCell"/>
</dbReference>
<comment type="similarity">
    <text evidence="11">Belongs to the monovalent cation:proton antiporter 2 (CPA2) transporter (TC 2.A.37) family. CHX (TC 2.A.37.4) subfamily.</text>
</comment>
<feature type="transmembrane region" description="Helical" evidence="12">
    <location>
        <begin position="279"/>
        <end position="309"/>
    </location>
</feature>
<comment type="caution">
    <text evidence="16">The sequence shown here is derived from an EMBL/GenBank/DDBJ whole genome shotgun (WGS) entry which is preliminary data.</text>
</comment>
<feature type="transmembrane region" description="Helical" evidence="12">
    <location>
        <begin position="112"/>
        <end position="129"/>
    </location>
</feature>
<dbReference type="EMBL" id="JBBWWQ010000016">
    <property type="protein sequence ID" value="KAK8925815.1"/>
    <property type="molecule type" value="Genomic_DNA"/>
</dbReference>
<protein>
    <submittedName>
        <fullName evidence="16">Cation/H(+) antiporter 15</fullName>
    </submittedName>
</protein>
<dbReference type="Proteomes" id="UP001418222">
    <property type="component" value="Unassembled WGS sequence"/>
</dbReference>
<dbReference type="PANTHER" id="PTHR32468">
    <property type="entry name" value="CATION/H + ANTIPORTER"/>
    <property type="match status" value="1"/>
</dbReference>
<keyword evidence="9" id="KW-0406">Ion transport</keyword>
<proteinExistence type="inferred from homology"/>
<evidence type="ECO:0000256" key="1">
    <source>
        <dbReference type="ARBA" id="ARBA00003198"/>
    </source>
</evidence>
<feature type="transmembrane region" description="Helical" evidence="12">
    <location>
        <begin position="45"/>
        <end position="64"/>
    </location>
</feature>
<accession>A0AAP0FYJ7</accession>
<evidence type="ECO:0000256" key="10">
    <source>
        <dbReference type="ARBA" id="ARBA00023136"/>
    </source>
</evidence>
<evidence type="ECO:0000256" key="3">
    <source>
        <dbReference type="ARBA" id="ARBA00004141"/>
    </source>
</evidence>
<evidence type="ECO:0000256" key="6">
    <source>
        <dbReference type="ARBA" id="ARBA00022692"/>
    </source>
</evidence>
<feature type="transmembrane region" description="Helical" evidence="12">
    <location>
        <begin position="174"/>
        <end position="197"/>
    </location>
</feature>
<name>A0AAP0FYJ7_9ASPA</name>
<evidence type="ECO:0000259" key="13">
    <source>
        <dbReference type="Pfam" id="PF00999"/>
    </source>
</evidence>
<evidence type="ECO:0000256" key="9">
    <source>
        <dbReference type="ARBA" id="ARBA00023065"/>
    </source>
</evidence>
<evidence type="ECO:0000256" key="8">
    <source>
        <dbReference type="ARBA" id="ARBA00022989"/>
    </source>
</evidence>
<feature type="transmembrane region" description="Helical" evidence="12">
    <location>
        <begin position="329"/>
        <end position="346"/>
    </location>
</feature>
<keyword evidence="6 12" id="KW-0812">Transmembrane</keyword>
<evidence type="ECO:0000256" key="11">
    <source>
        <dbReference type="ARBA" id="ARBA00038341"/>
    </source>
</evidence>
<keyword evidence="5" id="KW-0633">Potassium transport</keyword>
<keyword evidence="7" id="KW-0630">Potassium</keyword>
<dbReference type="InterPro" id="IPR050794">
    <property type="entry name" value="CPA2_transporter"/>
</dbReference>